<dbReference type="PATRIC" id="fig|1122985.7.peg.3037"/>
<reference evidence="2 3" key="1">
    <citation type="submission" date="2013-08" db="EMBL/GenBank/DDBJ databases">
        <authorList>
            <person name="Weinstock G."/>
            <person name="Sodergren E."/>
            <person name="Wylie T."/>
            <person name="Fulton L."/>
            <person name="Fulton R."/>
            <person name="Fronick C."/>
            <person name="O'Laughlin M."/>
            <person name="Godfrey J."/>
            <person name="Miner T."/>
            <person name="Herter B."/>
            <person name="Appelbaum E."/>
            <person name="Cordes M."/>
            <person name="Lek S."/>
            <person name="Wollam A."/>
            <person name="Pepin K.H."/>
            <person name="Palsikar V.B."/>
            <person name="Mitreva M."/>
            <person name="Wilson R.K."/>
        </authorList>
    </citation>
    <scope>NUCLEOTIDE SEQUENCE [LARGE SCALE GENOMIC DNA]</scope>
    <source>
        <strain evidence="2 3">ATCC 15930</strain>
    </source>
</reference>
<dbReference type="AlphaFoldDB" id="A0A069QMG1"/>
<dbReference type="Proteomes" id="UP000027442">
    <property type="component" value="Unassembled WGS sequence"/>
</dbReference>
<name>A0A069QMG1_HOYLO</name>
<feature type="transmembrane region" description="Helical" evidence="1">
    <location>
        <begin position="65"/>
        <end position="82"/>
    </location>
</feature>
<accession>A0A069QMG1</accession>
<gene>
    <name evidence="2" type="ORF">HMPREF1991_02936</name>
</gene>
<keyword evidence="1" id="KW-0472">Membrane</keyword>
<comment type="caution">
    <text evidence="2">The sequence shown here is derived from an EMBL/GenBank/DDBJ whole genome shotgun (WGS) entry which is preliminary data.</text>
</comment>
<protein>
    <submittedName>
        <fullName evidence="2">Uncharacterized protein</fullName>
    </submittedName>
</protein>
<evidence type="ECO:0000313" key="2">
    <source>
        <dbReference type="EMBL" id="KDR51026.1"/>
    </source>
</evidence>
<keyword evidence="3" id="KW-1185">Reference proteome</keyword>
<organism evidence="2 3">
    <name type="scientific">Hoylesella loescheii DSM 19665 = JCM 12249 = ATCC 15930</name>
    <dbReference type="NCBI Taxonomy" id="1122985"/>
    <lineage>
        <taxon>Bacteria</taxon>
        <taxon>Pseudomonadati</taxon>
        <taxon>Bacteroidota</taxon>
        <taxon>Bacteroidia</taxon>
        <taxon>Bacteroidales</taxon>
        <taxon>Prevotellaceae</taxon>
        <taxon>Hoylesella</taxon>
    </lineage>
</organism>
<keyword evidence="1" id="KW-0812">Transmembrane</keyword>
<evidence type="ECO:0000256" key="1">
    <source>
        <dbReference type="SAM" id="Phobius"/>
    </source>
</evidence>
<dbReference type="EMBL" id="JNGW01000127">
    <property type="protein sequence ID" value="KDR51026.1"/>
    <property type="molecule type" value="Genomic_DNA"/>
</dbReference>
<evidence type="ECO:0000313" key="3">
    <source>
        <dbReference type="Proteomes" id="UP000027442"/>
    </source>
</evidence>
<sequence>MSLGSKAVGDEFVNGQERSFAARKQCITNLKTPLFQKLKASWVKRPKTFRLEGVSHLFALSPFRLYWALAIFSPFHLFAFTGR</sequence>
<proteinExistence type="predicted"/>
<keyword evidence="1" id="KW-1133">Transmembrane helix</keyword>
<dbReference type="HOGENOM" id="CLU_2539743_0_0_10"/>